<comment type="subcellular location">
    <subcellularLocation>
        <location evidence="1 7">Cell membrane</location>
        <topology evidence="1 7">Multi-pass membrane protein</topology>
    </subcellularLocation>
</comment>
<evidence type="ECO:0000256" key="6">
    <source>
        <dbReference type="ARBA" id="ARBA00023136"/>
    </source>
</evidence>
<dbReference type="EMBL" id="CP041692">
    <property type="protein sequence ID" value="QDP99049.1"/>
    <property type="molecule type" value="Genomic_DNA"/>
</dbReference>
<keyword evidence="3 7" id="KW-1003">Cell membrane</keyword>
<gene>
    <name evidence="9" type="ORF">FOE78_23310</name>
</gene>
<dbReference type="GO" id="GO:0005886">
    <property type="term" value="C:plasma membrane"/>
    <property type="evidence" value="ECO:0007669"/>
    <property type="project" value="UniProtKB-SubCell"/>
</dbReference>
<dbReference type="Pfam" id="PF09335">
    <property type="entry name" value="VTT_dom"/>
    <property type="match status" value="1"/>
</dbReference>
<keyword evidence="4 7" id="KW-0812">Transmembrane</keyword>
<evidence type="ECO:0000256" key="4">
    <source>
        <dbReference type="ARBA" id="ARBA00022692"/>
    </source>
</evidence>
<feature type="transmembrane region" description="Helical" evidence="7">
    <location>
        <begin position="20"/>
        <end position="39"/>
    </location>
</feature>
<feature type="domain" description="VTT" evidence="8">
    <location>
        <begin position="38"/>
        <end position="168"/>
    </location>
</feature>
<feature type="transmembrane region" description="Helical" evidence="7">
    <location>
        <begin position="122"/>
        <end position="141"/>
    </location>
</feature>
<dbReference type="OrthoDB" id="9813426at2"/>
<evidence type="ECO:0000256" key="5">
    <source>
        <dbReference type="ARBA" id="ARBA00022989"/>
    </source>
</evidence>
<feature type="transmembrane region" description="Helical" evidence="7">
    <location>
        <begin position="60"/>
        <end position="85"/>
    </location>
</feature>
<keyword evidence="10" id="KW-1185">Reference proteome</keyword>
<feature type="transmembrane region" description="Helical" evidence="7">
    <location>
        <begin position="183"/>
        <end position="201"/>
    </location>
</feature>
<dbReference type="PANTHER" id="PTHR30353">
    <property type="entry name" value="INNER MEMBRANE PROTEIN DEDA-RELATED"/>
    <property type="match status" value="1"/>
</dbReference>
<evidence type="ECO:0000256" key="7">
    <source>
        <dbReference type="RuleBase" id="RU367016"/>
    </source>
</evidence>
<organism evidence="9 10">
    <name type="scientific">Microlunatus elymi</name>
    <dbReference type="NCBI Taxonomy" id="2596828"/>
    <lineage>
        <taxon>Bacteria</taxon>
        <taxon>Bacillati</taxon>
        <taxon>Actinomycetota</taxon>
        <taxon>Actinomycetes</taxon>
        <taxon>Propionibacteriales</taxon>
        <taxon>Propionibacteriaceae</taxon>
        <taxon>Microlunatus</taxon>
    </lineage>
</organism>
<dbReference type="Proteomes" id="UP000319263">
    <property type="component" value="Chromosome"/>
</dbReference>
<reference evidence="9 10" key="1">
    <citation type="submission" date="2019-07" db="EMBL/GenBank/DDBJ databases">
        <title>Microlunatus dokdonensis sp. nov. isolated from the rhizospheric soil of the wild plant Elymus tsukushiensis.</title>
        <authorList>
            <person name="Ghim S.-Y."/>
            <person name="Hwang Y.-J."/>
            <person name="Son J.-S."/>
            <person name="Shin J.-H."/>
        </authorList>
    </citation>
    <scope>NUCLEOTIDE SEQUENCE [LARGE SCALE GENOMIC DNA]</scope>
    <source>
        <strain evidence="9 10">KUDC0627</strain>
    </source>
</reference>
<dbReference type="AlphaFoldDB" id="A0A516Q6I3"/>
<name>A0A516Q6I3_9ACTN</name>
<dbReference type="PANTHER" id="PTHR30353:SF0">
    <property type="entry name" value="TRANSMEMBRANE PROTEIN"/>
    <property type="match status" value="1"/>
</dbReference>
<evidence type="ECO:0000313" key="10">
    <source>
        <dbReference type="Proteomes" id="UP000319263"/>
    </source>
</evidence>
<evidence type="ECO:0000256" key="2">
    <source>
        <dbReference type="ARBA" id="ARBA00010792"/>
    </source>
</evidence>
<keyword evidence="5 7" id="KW-1133">Transmembrane helix</keyword>
<evidence type="ECO:0000313" key="9">
    <source>
        <dbReference type="EMBL" id="QDP99049.1"/>
    </source>
</evidence>
<sequence>MLLPSWLDPENLIHWFGPYALWGVAFIIFAECGLFAILPGDSLLFTVGMFVGAGVMHQPLWFVIVVLTVCAVLGNACGYLIGYLVGPALFKPRKGLMGKLFQQKHVDRTHTFMERYGSRALILARFVPIIRTFVTFVAGVSRMSFRKFIVYTAIGGVIWAPGVTLLGYFLGNNVPFVRQHIDLVLVLVVFVSLIPMGLEFVHARRRLKSARTSTEEPVA</sequence>
<dbReference type="InterPro" id="IPR032816">
    <property type="entry name" value="VTT_dom"/>
</dbReference>
<evidence type="ECO:0000259" key="8">
    <source>
        <dbReference type="Pfam" id="PF09335"/>
    </source>
</evidence>
<protein>
    <submittedName>
        <fullName evidence="9">DedA family protein</fullName>
    </submittedName>
</protein>
<dbReference type="KEGG" id="mik:FOE78_23310"/>
<dbReference type="InterPro" id="IPR032818">
    <property type="entry name" value="DedA-like"/>
</dbReference>
<evidence type="ECO:0000256" key="1">
    <source>
        <dbReference type="ARBA" id="ARBA00004651"/>
    </source>
</evidence>
<evidence type="ECO:0000256" key="3">
    <source>
        <dbReference type="ARBA" id="ARBA00022475"/>
    </source>
</evidence>
<comment type="similarity">
    <text evidence="2 7">Belongs to the DedA family.</text>
</comment>
<proteinExistence type="inferred from homology"/>
<accession>A0A516Q6I3</accession>
<keyword evidence="6 7" id="KW-0472">Membrane</keyword>
<feature type="transmembrane region" description="Helical" evidence="7">
    <location>
        <begin position="148"/>
        <end position="171"/>
    </location>
</feature>
<dbReference type="RefSeq" id="WP_143989045.1">
    <property type="nucleotide sequence ID" value="NZ_CP041692.1"/>
</dbReference>